<organism evidence="2 3">
    <name type="scientific">Ideonella dechloratans</name>
    <dbReference type="NCBI Taxonomy" id="36863"/>
    <lineage>
        <taxon>Bacteria</taxon>
        <taxon>Pseudomonadati</taxon>
        <taxon>Pseudomonadota</taxon>
        <taxon>Betaproteobacteria</taxon>
        <taxon>Burkholderiales</taxon>
        <taxon>Sphaerotilaceae</taxon>
        <taxon>Ideonella</taxon>
    </lineage>
</organism>
<dbReference type="SUPFAM" id="SSF47413">
    <property type="entry name" value="lambda repressor-like DNA-binding domains"/>
    <property type="match status" value="1"/>
</dbReference>
<dbReference type="InterPro" id="IPR031856">
    <property type="entry name" value="YdaS_toxin-like"/>
</dbReference>
<evidence type="ECO:0000313" key="3">
    <source>
        <dbReference type="Proteomes" id="UP000430120"/>
    </source>
</evidence>
<proteinExistence type="predicted"/>
<keyword evidence="3" id="KW-1185">Reference proteome</keyword>
<dbReference type="RefSeq" id="WP_151122426.1">
    <property type="nucleotide sequence ID" value="NZ_CP088082.1"/>
</dbReference>
<gene>
    <name evidence="2" type="ORF">F7Q92_02995</name>
</gene>
<name>A0A643FHA8_IDEDE</name>
<accession>A0A643FHA8</accession>
<evidence type="ECO:0000259" key="1">
    <source>
        <dbReference type="PROSITE" id="PS50943"/>
    </source>
</evidence>
<feature type="domain" description="HTH cro/C1-type" evidence="1">
    <location>
        <begin position="22"/>
        <end position="57"/>
    </location>
</feature>
<comment type="caution">
    <text evidence="2">The sequence shown here is derived from an EMBL/GenBank/DDBJ whole genome shotgun (WGS) entry which is preliminary data.</text>
</comment>
<dbReference type="EMBL" id="VZPB01000004">
    <property type="protein sequence ID" value="KAB0584802.1"/>
    <property type="molecule type" value="Genomic_DNA"/>
</dbReference>
<protein>
    <submittedName>
        <fullName evidence="2">Helix-turn-helix domain-containing protein</fullName>
    </submittedName>
</protein>
<dbReference type="Gene3D" id="1.10.260.40">
    <property type="entry name" value="lambda repressor-like DNA-binding domains"/>
    <property type="match status" value="1"/>
</dbReference>
<dbReference type="AlphaFoldDB" id="A0A643FHA8"/>
<dbReference type="Pfam" id="PF15943">
    <property type="entry name" value="YdaS_toxin"/>
    <property type="match status" value="1"/>
</dbReference>
<dbReference type="InterPro" id="IPR001387">
    <property type="entry name" value="Cro/C1-type_HTH"/>
</dbReference>
<dbReference type="PROSITE" id="PS50943">
    <property type="entry name" value="HTH_CROC1"/>
    <property type="match status" value="1"/>
</dbReference>
<dbReference type="OrthoDB" id="6446140at2"/>
<dbReference type="CDD" id="cd00093">
    <property type="entry name" value="HTH_XRE"/>
    <property type="match status" value="1"/>
</dbReference>
<dbReference type="GO" id="GO:0003677">
    <property type="term" value="F:DNA binding"/>
    <property type="evidence" value="ECO:0007669"/>
    <property type="project" value="InterPro"/>
</dbReference>
<sequence>MDTAHTAQQLAIKRACSAVGGQAALARLLGVSTPTVNQWVSGKRQVPAERCPAIEKATSGEVTCEQLRPDVDWAYLRGTSPATQKETTNA</sequence>
<reference evidence="2 3" key="1">
    <citation type="submission" date="2019-09" db="EMBL/GenBank/DDBJ databases">
        <title>Draft genome sequences of 48 bacterial type strains from the CCUG.</title>
        <authorList>
            <person name="Tunovic T."/>
            <person name="Pineiro-Iglesias B."/>
            <person name="Unosson C."/>
            <person name="Inganas E."/>
            <person name="Ohlen M."/>
            <person name="Cardew S."/>
            <person name="Jensie-Markopoulos S."/>
            <person name="Salva-Serra F."/>
            <person name="Jaen-Luchoro D."/>
            <person name="Karlsson R."/>
            <person name="Svensson-Stadler L."/>
            <person name="Chun J."/>
            <person name="Moore E."/>
        </authorList>
    </citation>
    <scope>NUCLEOTIDE SEQUENCE [LARGE SCALE GENOMIC DNA]</scope>
    <source>
        <strain evidence="2 3">CCUG 30977</strain>
    </source>
</reference>
<evidence type="ECO:0000313" key="2">
    <source>
        <dbReference type="EMBL" id="KAB0584802.1"/>
    </source>
</evidence>
<dbReference type="Proteomes" id="UP000430120">
    <property type="component" value="Unassembled WGS sequence"/>
</dbReference>
<dbReference type="InterPro" id="IPR010982">
    <property type="entry name" value="Lambda_DNA-bd_dom_sf"/>
</dbReference>